<dbReference type="GO" id="GO:1990481">
    <property type="term" value="P:mRNA pseudouridine synthesis"/>
    <property type="evidence" value="ECO:0007669"/>
    <property type="project" value="TreeGrafter"/>
</dbReference>
<evidence type="ECO:0000313" key="6">
    <source>
        <dbReference type="EMBL" id="KMQ94228.1"/>
    </source>
</evidence>
<reference evidence="6 7" key="1">
    <citation type="submission" date="2015-04" db="EMBL/GenBank/DDBJ databases">
        <title>Lasius niger genome sequencing.</title>
        <authorList>
            <person name="Konorov E.A."/>
            <person name="Nikitin M.A."/>
            <person name="Kirill M.V."/>
            <person name="Chang P."/>
        </authorList>
    </citation>
    <scope>NUCLEOTIDE SEQUENCE [LARGE SCALE GENOMIC DNA]</scope>
    <source>
        <tissue evidence="6">Whole</tissue>
    </source>
</reference>
<evidence type="ECO:0000256" key="2">
    <source>
        <dbReference type="ARBA" id="ARBA00012787"/>
    </source>
</evidence>
<keyword evidence="4" id="KW-0413">Isomerase</keyword>
<dbReference type="PANTHER" id="PTHR13767">
    <property type="entry name" value="TRNA-PSEUDOURIDINE SYNTHASE"/>
    <property type="match status" value="1"/>
</dbReference>
<dbReference type="Gene3D" id="3.30.2350.10">
    <property type="entry name" value="Pseudouridine synthase"/>
    <property type="match status" value="1"/>
</dbReference>
<dbReference type="CDD" id="cd02573">
    <property type="entry name" value="PseudoU_synth_EcTruB"/>
    <property type="match status" value="1"/>
</dbReference>
<dbReference type="NCBIfam" id="TIGR00431">
    <property type="entry name" value="TruB"/>
    <property type="match status" value="1"/>
</dbReference>
<dbReference type="InterPro" id="IPR002501">
    <property type="entry name" value="PsdUridine_synth_N"/>
</dbReference>
<gene>
    <name evidence="6" type="ORF">RF55_5636</name>
</gene>
<dbReference type="GO" id="GO:0006400">
    <property type="term" value="P:tRNA modification"/>
    <property type="evidence" value="ECO:0007669"/>
    <property type="project" value="TreeGrafter"/>
</dbReference>
<evidence type="ECO:0000256" key="1">
    <source>
        <dbReference type="ARBA" id="ARBA00008999"/>
    </source>
</evidence>
<keyword evidence="3" id="KW-0819">tRNA processing</keyword>
<dbReference type="PaxDb" id="67767-A0A0J7KVA2"/>
<evidence type="ECO:0000256" key="3">
    <source>
        <dbReference type="ARBA" id="ARBA00022694"/>
    </source>
</evidence>
<dbReference type="AlphaFoldDB" id="A0A0J7KVA2"/>
<dbReference type="HAMAP" id="MF_01080">
    <property type="entry name" value="TruB_bact"/>
    <property type="match status" value="1"/>
</dbReference>
<dbReference type="GO" id="GO:0160148">
    <property type="term" value="F:tRNA pseudouridine(55) synthase activity"/>
    <property type="evidence" value="ECO:0007669"/>
    <property type="project" value="UniProtKB-EC"/>
</dbReference>
<evidence type="ECO:0000259" key="5">
    <source>
        <dbReference type="Pfam" id="PF01509"/>
    </source>
</evidence>
<protein>
    <recommendedName>
        <fullName evidence="2">tRNA pseudouridine(55) synthase</fullName>
        <ecNumber evidence="2">5.4.99.25</ecNumber>
    </recommendedName>
</protein>
<dbReference type="Pfam" id="PF01509">
    <property type="entry name" value="TruB_N"/>
    <property type="match status" value="1"/>
</dbReference>
<dbReference type="SUPFAM" id="SSF55120">
    <property type="entry name" value="Pseudouridine synthase"/>
    <property type="match status" value="1"/>
</dbReference>
<feature type="domain" description="Pseudouridine synthase II N-terminal" evidence="5">
    <location>
        <begin position="32"/>
        <end position="180"/>
    </location>
</feature>
<proteinExistence type="inferred from homology"/>
<name>A0A0J7KVA2_LASNI</name>
<organism evidence="6 7">
    <name type="scientific">Lasius niger</name>
    <name type="common">Black garden ant</name>
    <dbReference type="NCBI Taxonomy" id="67767"/>
    <lineage>
        <taxon>Eukaryota</taxon>
        <taxon>Metazoa</taxon>
        <taxon>Ecdysozoa</taxon>
        <taxon>Arthropoda</taxon>
        <taxon>Hexapoda</taxon>
        <taxon>Insecta</taxon>
        <taxon>Pterygota</taxon>
        <taxon>Neoptera</taxon>
        <taxon>Endopterygota</taxon>
        <taxon>Hymenoptera</taxon>
        <taxon>Apocrita</taxon>
        <taxon>Aculeata</taxon>
        <taxon>Formicoidea</taxon>
        <taxon>Formicidae</taxon>
        <taxon>Formicinae</taxon>
        <taxon>Lasius</taxon>
        <taxon>Lasius</taxon>
    </lineage>
</organism>
<evidence type="ECO:0000256" key="4">
    <source>
        <dbReference type="ARBA" id="ARBA00023235"/>
    </source>
</evidence>
<dbReference type="OrthoDB" id="8248391at2759"/>
<dbReference type="GO" id="GO:0003723">
    <property type="term" value="F:RNA binding"/>
    <property type="evidence" value="ECO:0007669"/>
    <property type="project" value="InterPro"/>
</dbReference>
<evidence type="ECO:0000313" key="7">
    <source>
        <dbReference type="Proteomes" id="UP000036403"/>
    </source>
</evidence>
<comment type="similarity">
    <text evidence="1">Belongs to the pseudouridine synthase TruB family.</text>
</comment>
<sequence>MGRVKTGLFLDGWVLLDKPVGVSSAFAVNKVRHFLNARKAGHAGTLDPLASGALPIAFGKATSTIPYVMDGEKMYRFLLIFGESRDTGDGEGVATATSDVIPSKEDVEAVFPQFLGDILQHPPIYSALKVNGRRACDLVREGKSVSLAPRKVRINHLKIISADESGQMMIEVSCGKGVYVRSLAYDIAQACGAEGYVGSLRRMRCGPFSLAEDLPPETLSEAFLRLRLDKTDKNPENKSDPSLYLLPIATALDDIPALCVTAEDGERLSWGQKVSAPSGLEAGIYQIRWDDHLIGLGQLSEGELRAARMFENHQFWRKDDVEKY</sequence>
<accession>A0A0J7KVA2</accession>
<dbReference type="EMBL" id="LBMM01002889">
    <property type="protein sequence ID" value="KMQ94228.1"/>
    <property type="molecule type" value="Genomic_DNA"/>
</dbReference>
<dbReference type="Proteomes" id="UP000036403">
    <property type="component" value="Unassembled WGS sequence"/>
</dbReference>
<dbReference type="STRING" id="67767.A0A0J7KVA2"/>
<keyword evidence="7" id="KW-1185">Reference proteome</keyword>
<dbReference type="EC" id="5.4.99.25" evidence="2"/>
<dbReference type="InterPro" id="IPR014780">
    <property type="entry name" value="tRNA_psdUridine_synth_TruB"/>
</dbReference>
<comment type="caution">
    <text evidence="6">The sequence shown here is derived from an EMBL/GenBank/DDBJ whole genome shotgun (WGS) entry which is preliminary data.</text>
</comment>
<dbReference type="PANTHER" id="PTHR13767:SF2">
    <property type="entry name" value="PSEUDOURIDYLATE SYNTHASE TRUB1"/>
    <property type="match status" value="1"/>
</dbReference>
<dbReference type="InterPro" id="IPR020103">
    <property type="entry name" value="PsdUridine_synth_cat_dom_sf"/>
</dbReference>